<dbReference type="PATRIC" id="fig|1131935.3.peg.5925"/>
<feature type="transmembrane region" description="Helical" evidence="1">
    <location>
        <begin position="83"/>
        <end position="107"/>
    </location>
</feature>
<dbReference type="EMBL" id="AHKH01000198">
    <property type="protein sequence ID" value="EHQ58782.1"/>
    <property type="molecule type" value="Genomic_DNA"/>
</dbReference>
<proteinExistence type="predicted"/>
<organism evidence="2 3">
    <name type="scientific">Paenibacillus dendritiformis C454</name>
    <dbReference type="NCBI Taxonomy" id="1131935"/>
    <lineage>
        <taxon>Bacteria</taxon>
        <taxon>Bacillati</taxon>
        <taxon>Bacillota</taxon>
        <taxon>Bacilli</taxon>
        <taxon>Bacillales</taxon>
        <taxon>Paenibacillaceae</taxon>
        <taxon>Paenibacillus</taxon>
    </lineage>
</organism>
<name>H3SQ62_9BACL</name>
<evidence type="ECO:0000313" key="3">
    <source>
        <dbReference type="Proteomes" id="UP000003900"/>
    </source>
</evidence>
<feature type="transmembrane region" description="Helical" evidence="1">
    <location>
        <begin position="6"/>
        <end position="25"/>
    </location>
</feature>
<sequence length="126" mass="13924">MVFVIYVYMFVAGTFTLAHTFPYVLGMNIRRQDYKLGTIAMSAIISAVTSLLLALLTFMEKLSGGWGVRLYFFQLPYWSDGPVIQQIGLAFLLLMHLYCFGFAILACTGGTAPQGCMCCSSCPSLF</sequence>
<dbReference type="STRING" id="1131935.PDENDC454_28615"/>
<evidence type="ECO:0000313" key="2">
    <source>
        <dbReference type="EMBL" id="EHQ58782.1"/>
    </source>
</evidence>
<gene>
    <name evidence="2" type="ORF">PDENDC454_28615</name>
</gene>
<dbReference type="RefSeq" id="WP_006680184.1">
    <property type="nucleotide sequence ID" value="NZ_AHKH01000198.1"/>
</dbReference>
<feature type="transmembrane region" description="Helical" evidence="1">
    <location>
        <begin position="37"/>
        <end position="59"/>
    </location>
</feature>
<keyword evidence="3" id="KW-1185">Reference proteome</keyword>
<protein>
    <submittedName>
        <fullName evidence="2">Uncharacterized protein</fullName>
    </submittedName>
</protein>
<dbReference type="OrthoDB" id="2663350at2"/>
<keyword evidence="1" id="KW-1133">Transmembrane helix</keyword>
<dbReference type="Proteomes" id="UP000003900">
    <property type="component" value="Unassembled WGS sequence"/>
</dbReference>
<evidence type="ECO:0000256" key="1">
    <source>
        <dbReference type="SAM" id="Phobius"/>
    </source>
</evidence>
<keyword evidence="1" id="KW-0472">Membrane</keyword>
<dbReference type="AlphaFoldDB" id="H3SQ62"/>
<reference evidence="2 3" key="1">
    <citation type="journal article" date="2012" name="J. Bacteriol.">
        <title>Genome Sequence of the Pattern-Forming Social Bacterium Paenibacillus dendritiformis C454 Chiral Morphotype.</title>
        <authorList>
            <person name="Sirota-Madi A."/>
            <person name="Olender T."/>
            <person name="Helman Y."/>
            <person name="Brainis I."/>
            <person name="Finkelshtein A."/>
            <person name="Roth D."/>
            <person name="Hagai E."/>
            <person name="Leshkowitz D."/>
            <person name="Brodsky L."/>
            <person name="Galatenko V."/>
            <person name="Nikolaev V."/>
            <person name="Gutnick D.L."/>
            <person name="Lancet D."/>
            <person name="Ben-Jacob E."/>
        </authorList>
    </citation>
    <scope>NUCLEOTIDE SEQUENCE [LARGE SCALE GENOMIC DNA]</scope>
    <source>
        <strain evidence="2 3">C454</strain>
    </source>
</reference>
<comment type="caution">
    <text evidence="2">The sequence shown here is derived from an EMBL/GenBank/DDBJ whole genome shotgun (WGS) entry which is preliminary data.</text>
</comment>
<accession>H3SQ62</accession>
<keyword evidence="1" id="KW-0812">Transmembrane</keyword>